<keyword evidence="1" id="KW-1133">Transmembrane helix</keyword>
<sequence>MLLDGNANHYQLQSVHKLLTFVSGLCVHFAINLIRLLEGRKNEQTDDYFTLLLAV</sequence>
<feature type="transmembrane region" description="Helical" evidence="1">
    <location>
        <begin position="18"/>
        <end position="37"/>
    </location>
</feature>
<protein>
    <submittedName>
        <fullName evidence="2">Uncharacterized protein</fullName>
    </submittedName>
</protein>
<name>A0A1C4D9W5_9ENTR</name>
<evidence type="ECO:0000256" key="1">
    <source>
        <dbReference type="SAM" id="Phobius"/>
    </source>
</evidence>
<keyword evidence="3" id="KW-1185">Reference proteome</keyword>
<reference evidence="3" key="1">
    <citation type="submission" date="2016-08" db="EMBL/GenBank/DDBJ databases">
        <authorList>
            <person name="Varghese N."/>
            <person name="Submissions Spin"/>
        </authorList>
    </citation>
    <scope>NUCLEOTIDE SEQUENCE [LARGE SCALE GENOMIC DNA]</scope>
    <source>
        <strain evidence="3">REICA_142</strain>
    </source>
</reference>
<proteinExistence type="predicted"/>
<organism evidence="2 3">
    <name type="scientific">Kosakonia oryziphila</name>
    <dbReference type="NCBI Taxonomy" id="1005667"/>
    <lineage>
        <taxon>Bacteria</taxon>
        <taxon>Pseudomonadati</taxon>
        <taxon>Pseudomonadota</taxon>
        <taxon>Gammaproteobacteria</taxon>
        <taxon>Enterobacterales</taxon>
        <taxon>Enterobacteriaceae</taxon>
        <taxon>Kosakonia</taxon>
    </lineage>
</organism>
<dbReference type="Proteomes" id="UP000198515">
    <property type="component" value="Unassembled WGS sequence"/>
</dbReference>
<keyword evidence="1" id="KW-0812">Transmembrane</keyword>
<evidence type="ECO:0000313" key="2">
    <source>
        <dbReference type="EMBL" id="SCC28018.1"/>
    </source>
</evidence>
<dbReference type="EMBL" id="FMBC01000015">
    <property type="protein sequence ID" value="SCC28018.1"/>
    <property type="molecule type" value="Genomic_DNA"/>
</dbReference>
<keyword evidence="1" id="KW-0472">Membrane</keyword>
<evidence type="ECO:0000313" key="3">
    <source>
        <dbReference type="Proteomes" id="UP000198515"/>
    </source>
</evidence>
<accession>A0A1C4D9W5</accession>
<gene>
    <name evidence="2" type="ORF">GA0061070_101525</name>
</gene>
<dbReference type="AlphaFoldDB" id="A0A1C4D9W5"/>